<name>A0A367KVT2_RHIST</name>
<evidence type="ECO:0000313" key="7">
    <source>
        <dbReference type="EMBL" id="RCI06274.1"/>
    </source>
</evidence>
<dbReference type="Pfam" id="PF00067">
    <property type="entry name" value="p450"/>
    <property type="match status" value="1"/>
</dbReference>
<dbReference type="PRINTS" id="PR00385">
    <property type="entry name" value="P450"/>
</dbReference>
<dbReference type="PROSITE" id="PS00086">
    <property type="entry name" value="CYTOCHROME_P450"/>
    <property type="match status" value="1"/>
</dbReference>
<keyword evidence="3 5" id="KW-0479">Metal-binding</keyword>
<evidence type="ECO:0000256" key="1">
    <source>
        <dbReference type="ARBA" id="ARBA00001971"/>
    </source>
</evidence>
<gene>
    <name evidence="7" type="primary">DIT2_10</name>
    <name evidence="7" type="ORF">CU098_013614</name>
</gene>
<proteinExistence type="inferred from homology"/>
<evidence type="ECO:0000256" key="3">
    <source>
        <dbReference type="ARBA" id="ARBA00022723"/>
    </source>
</evidence>
<keyword evidence="6" id="KW-0560">Oxidoreductase</keyword>
<protein>
    <submittedName>
        <fullName evidence="7">Cytochrome P450-dit2</fullName>
    </submittedName>
</protein>
<dbReference type="InterPro" id="IPR002401">
    <property type="entry name" value="Cyt_P450_E_grp-I"/>
</dbReference>
<evidence type="ECO:0000256" key="5">
    <source>
        <dbReference type="PIRSR" id="PIRSR602401-1"/>
    </source>
</evidence>
<dbReference type="GO" id="GO:0016705">
    <property type="term" value="F:oxidoreductase activity, acting on paired donors, with incorporation or reduction of molecular oxygen"/>
    <property type="evidence" value="ECO:0007669"/>
    <property type="project" value="InterPro"/>
</dbReference>
<organism evidence="7 8">
    <name type="scientific">Rhizopus stolonifer</name>
    <name type="common">Rhizopus nigricans</name>
    <dbReference type="NCBI Taxonomy" id="4846"/>
    <lineage>
        <taxon>Eukaryota</taxon>
        <taxon>Fungi</taxon>
        <taxon>Fungi incertae sedis</taxon>
        <taxon>Mucoromycota</taxon>
        <taxon>Mucoromycotina</taxon>
        <taxon>Mucoromycetes</taxon>
        <taxon>Mucorales</taxon>
        <taxon>Mucorineae</taxon>
        <taxon>Rhizopodaceae</taxon>
        <taxon>Rhizopus</taxon>
    </lineage>
</organism>
<dbReference type="PANTHER" id="PTHR24305:SF166">
    <property type="entry name" value="CYTOCHROME P450 12A4, MITOCHONDRIAL-RELATED"/>
    <property type="match status" value="1"/>
</dbReference>
<dbReference type="GO" id="GO:0004497">
    <property type="term" value="F:monooxygenase activity"/>
    <property type="evidence" value="ECO:0007669"/>
    <property type="project" value="UniProtKB-KW"/>
</dbReference>
<dbReference type="Gene3D" id="1.10.630.10">
    <property type="entry name" value="Cytochrome P450"/>
    <property type="match status" value="1"/>
</dbReference>
<dbReference type="PANTHER" id="PTHR24305">
    <property type="entry name" value="CYTOCHROME P450"/>
    <property type="match status" value="1"/>
</dbReference>
<evidence type="ECO:0000256" key="4">
    <source>
        <dbReference type="ARBA" id="ARBA00023004"/>
    </source>
</evidence>
<dbReference type="STRING" id="4846.A0A367KVT2"/>
<dbReference type="InterPro" id="IPR036396">
    <property type="entry name" value="Cyt_P450_sf"/>
</dbReference>
<dbReference type="EMBL" id="PJQM01000190">
    <property type="protein sequence ID" value="RCI06274.1"/>
    <property type="molecule type" value="Genomic_DNA"/>
</dbReference>
<feature type="binding site" description="axial binding residue" evidence="5">
    <location>
        <position position="470"/>
    </location>
    <ligand>
        <name>heme</name>
        <dbReference type="ChEBI" id="CHEBI:30413"/>
    </ligand>
    <ligandPart>
        <name>Fe</name>
        <dbReference type="ChEBI" id="CHEBI:18248"/>
    </ligandPart>
</feature>
<dbReference type="OrthoDB" id="1470350at2759"/>
<comment type="similarity">
    <text evidence="2 6">Belongs to the cytochrome P450 family.</text>
</comment>
<dbReference type="SUPFAM" id="SSF48264">
    <property type="entry name" value="Cytochrome P450"/>
    <property type="match status" value="1"/>
</dbReference>
<sequence length="510" mass="58332">MRLVEYGTRSYQVALDKILPVIQKNTKRSYIRVALVLITLHRIYSYFRVPRQLRHIVSLPFLSMEKSFYYREPPYSRFKRLILPVIKKDNGFYLSKVPFGWTVHVIDPVAAKQILMKAESSQKSHDFMETMGPNSPFVRLFGKDSVGIDNGQSWKKNRKIMNPVFHRPVPIETMASVVPTFFSFIEKNSYRVYIGPAMKNFTLDVLGFTIFGVEFKALKGDPEHWSSNYALVNKGMSDPLMNVMGSFGFLVSLFSPKRKSWMDAVTRFNAKLAQMVEQRRKEVDCGLYSSKSDKEKDLLTLMLEAKQRGEGASSDEELSHNMAGLFLAGHDGIAHTLAFCLYHLAKNKDVQDKLREHVISILGDAPIDIKPTLEQLKSIEYLDLVIKENLRHNAPADSLLPRIAKEDVILNGTLVPKGTTLNVDIYAIHHDPRSWESVDKFIPERFAKGGEYDNHEGLTWLPFSNGSRQCIGLNFSMVEQRLVLAMLVRKYEIDIPIESTHREHVVVTET</sequence>
<dbReference type="GO" id="GO:0005506">
    <property type="term" value="F:iron ion binding"/>
    <property type="evidence" value="ECO:0007669"/>
    <property type="project" value="InterPro"/>
</dbReference>
<dbReference type="AlphaFoldDB" id="A0A367KVT2"/>
<accession>A0A367KVT2</accession>
<dbReference type="PRINTS" id="PR00463">
    <property type="entry name" value="EP450I"/>
</dbReference>
<comment type="caution">
    <text evidence="7">The sequence shown here is derived from an EMBL/GenBank/DDBJ whole genome shotgun (WGS) entry which is preliminary data.</text>
</comment>
<reference evidence="7 8" key="1">
    <citation type="journal article" date="2018" name="G3 (Bethesda)">
        <title>Phylogenetic and Phylogenomic Definition of Rhizopus Species.</title>
        <authorList>
            <person name="Gryganskyi A.P."/>
            <person name="Golan J."/>
            <person name="Dolatabadi S."/>
            <person name="Mondo S."/>
            <person name="Robb S."/>
            <person name="Idnurm A."/>
            <person name="Muszewska A."/>
            <person name="Steczkiewicz K."/>
            <person name="Masonjones S."/>
            <person name="Liao H.L."/>
            <person name="Gajdeczka M.T."/>
            <person name="Anike F."/>
            <person name="Vuek A."/>
            <person name="Anishchenko I.M."/>
            <person name="Voigt K."/>
            <person name="de Hoog G.S."/>
            <person name="Smith M.E."/>
            <person name="Heitman J."/>
            <person name="Vilgalys R."/>
            <person name="Stajich J.E."/>
        </authorList>
    </citation>
    <scope>NUCLEOTIDE SEQUENCE [LARGE SCALE GENOMIC DNA]</scope>
    <source>
        <strain evidence="7 8">LSU 92-RS-03</strain>
    </source>
</reference>
<dbReference type="GO" id="GO:0020037">
    <property type="term" value="F:heme binding"/>
    <property type="evidence" value="ECO:0007669"/>
    <property type="project" value="InterPro"/>
</dbReference>
<dbReference type="InterPro" id="IPR017972">
    <property type="entry name" value="Cyt_P450_CS"/>
</dbReference>
<evidence type="ECO:0000256" key="6">
    <source>
        <dbReference type="RuleBase" id="RU000461"/>
    </source>
</evidence>
<evidence type="ECO:0000256" key="2">
    <source>
        <dbReference type="ARBA" id="ARBA00010617"/>
    </source>
</evidence>
<dbReference type="Proteomes" id="UP000253551">
    <property type="component" value="Unassembled WGS sequence"/>
</dbReference>
<comment type="cofactor">
    <cofactor evidence="1 5">
        <name>heme</name>
        <dbReference type="ChEBI" id="CHEBI:30413"/>
    </cofactor>
</comment>
<dbReference type="InterPro" id="IPR050121">
    <property type="entry name" value="Cytochrome_P450_monoxygenase"/>
</dbReference>
<evidence type="ECO:0000313" key="8">
    <source>
        <dbReference type="Proteomes" id="UP000253551"/>
    </source>
</evidence>
<keyword evidence="5 6" id="KW-0349">Heme</keyword>
<keyword evidence="6" id="KW-0503">Monooxygenase</keyword>
<keyword evidence="4 5" id="KW-0408">Iron</keyword>
<feature type="non-terminal residue" evidence="7">
    <location>
        <position position="510"/>
    </location>
</feature>
<keyword evidence="8" id="KW-1185">Reference proteome</keyword>
<dbReference type="InterPro" id="IPR001128">
    <property type="entry name" value="Cyt_P450"/>
</dbReference>